<evidence type="ECO:0000256" key="1">
    <source>
        <dbReference type="SAM" id="Phobius"/>
    </source>
</evidence>
<dbReference type="FunFam" id="2.70.70.10:FF:000006">
    <property type="entry name" value="M23 family peptidase"/>
    <property type="match status" value="1"/>
</dbReference>
<dbReference type="SUPFAM" id="SSF51261">
    <property type="entry name" value="Duplicated hybrid motif"/>
    <property type="match status" value="1"/>
</dbReference>
<feature type="transmembrane region" description="Helical" evidence="1">
    <location>
        <begin position="222"/>
        <end position="241"/>
    </location>
</feature>
<dbReference type="Pfam" id="PF03703">
    <property type="entry name" value="bPH_2"/>
    <property type="match status" value="1"/>
</dbReference>
<dbReference type="InterPro" id="IPR050570">
    <property type="entry name" value="Cell_wall_metabolism_enzyme"/>
</dbReference>
<dbReference type="InterPro" id="IPR005182">
    <property type="entry name" value="YdbS-like_PH"/>
</dbReference>
<evidence type="ECO:0000259" key="2">
    <source>
        <dbReference type="Pfam" id="PF01551"/>
    </source>
</evidence>
<dbReference type="Proteomes" id="UP000560658">
    <property type="component" value="Unassembled WGS sequence"/>
</dbReference>
<dbReference type="Gene3D" id="2.70.70.10">
    <property type="entry name" value="Glucose Permease (Domain IIA)"/>
    <property type="match status" value="1"/>
</dbReference>
<name>A0A840D616_9BACE</name>
<keyword evidence="1" id="KW-0472">Membrane</keyword>
<feature type="domain" description="YdbS-like PH" evidence="3">
    <location>
        <begin position="276"/>
        <end position="329"/>
    </location>
</feature>
<dbReference type="AlphaFoldDB" id="A0A840D616"/>
<dbReference type="InterPro" id="IPR016047">
    <property type="entry name" value="M23ase_b-sheet_dom"/>
</dbReference>
<feature type="transmembrane region" description="Helical" evidence="1">
    <location>
        <begin position="248"/>
        <end position="269"/>
    </location>
</feature>
<feature type="transmembrane region" description="Helical" evidence="1">
    <location>
        <begin position="315"/>
        <end position="335"/>
    </location>
</feature>
<keyword evidence="1" id="KW-1133">Transmembrane helix</keyword>
<dbReference type="EMBL" id="JACIER010000035">
    <property type="protein sequence ID" value="MBB4046421.1"/>
    <property type="molecule type" value="Genomic_DNA"/>
</dbReference>
<protein>
    <recommendedName>
        <fullName evidence="6">Peptidase M23 domain-containing protein</fullName>
    </recommendedName>
</protein>
<evidence type="ECO:0000313" key="5">
    <source>
        <dbReference type="Proteomes" id="UP000560658"/>
    </source>
</evidence>
<feature type="domain" description="M23ase beta-sheet core" evidence="2">
    <location>
        <begin position="88"/>
        <end position="183"/>
    </location>
</feature>
<comment type="caution">
    <text evidence="4">The sequence shown here is derived from an EMBL/GenBank/DDBJ whole genome shotgun (WGS) entry which is preliminary data.</text>
</comment>
<dbReference type="PANTHER" id="PTHR21666">
    <property type="entry name" value="PEPTIDASE-RELATED"/>
    <property type="match status" value="1"/>
</dbReference>
<dbReference type="Pfam" id="PF01551">
    <property type="entry name" value="Peptidase_M23"/>
    <property type="match status" value="1"/>
</dbReference>
<sequence length="350" mass="39364">MKYIIVFIIALLHLPVWGQSGDSLNRKSEIEECTKQIYSIHEFQRIADSMQMSIDELCDYPVILPIKKPQRISSGFEWRIHPVYRTRKFHTGIDIPKTKGTPVYATGNGVVTRKGYCSGYGNFIEIEHAGGFRSFYAHLSRTMVNAGDSVSITQQIACVGNTGTTTGSHLHYEVRKDNRFLNPTGWCGCLFEILKNNTKQNQYEFSKISITTGRGNKYRARIHYFLFVEPLCLLMVGGFILGDISVPIMKWLGITVLFLGLVSLVQRIFVKVGSLFVVTNRRAILKTGIIRRRVAELVLNKCEGLQTTQSVTGRIFGYGTLVVTTGGATNCYYFVGKPFDFKRAINAQIG</sequence>
<proteinExistence type="predicted"/>
<dbReference type="CDD" id="cd12797">
    <property type="entry name" value="M23_peptidase"/>
    <property type="match status" value="1"/>
</dbReference>
<evidence type="ECO:0000313" key="4">
    <source>
        <dbReference type="EMBL" id="MBB4046421.1"/>
    </source>
</evidence>
<dbReference type="PANTHER" id="PTHR21666:SF270">
    <property type="entry name" value="MUREIN HYDROLASE ACTIVATOR ENVC"/>
    <property type="match status" value="1"/>
</dbReference>
<accession>A0A840D616</accession>
<gene>
    <name evidence="4" type="ORF">GGR06_004255</name>
</gene>
<dbReference type="GO" id="GO:0004222">
    <property type="term" value="F:metalloendopeptidase activity"/>
    <property type="evidence" value="ECO:0007669"/>
    <property type="project" value="TreeGrafter"/>
</dbReference>
<dbReference type="RefSeq" id="WP_244437403.1">
    <property type="nucleotide sequence ID" value="NZ_JACIER010000035.1"/>
</dbReference>
<evidence type="ECO:0000259" key="3">
    <source>
        <dbReference type="Pfam" id="PF03703"/>
    </source>
</evidence>
<keyword evidence="1" id="KW-0812">Transmembrane</keyword>
<evidence type="ECO:0008006" key="6">
    <source>
        <dbReference type="Google" id="ProtNLM"/>
    </source>
</evidence>
<reference evidence="4" key="1">
    <citation type="submission" date="2020-08" db="EMBL/GenBank/DDBJ databases">
        <title>Genomic Encyclopedia of Type Strains, Phase IV (KMG-IV): sequencing the most valuable type-strain genomes for metagenomic binning, comparative biology and taxonomic classification.</title>
        <authorList>
            <person name="Goeker M."/>
        </authorList>
    </citation>
    <scope>NUCLEOTIDE SEQUENCE [LARGE SCALE GENOMIC DNA]</scope>
    <source>
        <strain evidence="4">DSM 105720</strain>
    </source>
</reference>
<organism evidence="4 5">
    <name type="scientific">Bacteroides reticulotermitis</name>
    <dbReference type="NCBI Taxonomy" id="1133319"/>
    <lineage>
        <taxon>Bacteria</taxon>
        <taxon>Pseudomonadati</taxon>
        <taxon>Bacteroidota</taxon>
        <taxon>Bacteroidia</taxon>
        <taxon>Bacteroidales</taxon>
        <taxon>Bacteroidaceae</taxon>
        <taxon>Bacteroides</taxon>
    </lineage>
</organism>
<dbReference type="InterPro" id="IPR011055">
    <property type="entry name" value="Dup_hybrid_motif"/>
</dbReference>
<keyword evidence="5" id="KW-1185">Reference proteome</keyword>